<evidence type="ECO:0000313" key="6">
    <source>
        <dbReference type="EMBL" id="MCB7389072.1"/>
    </source>
</evidence>
<evidence type="ECO:0000313" key="7">
    <source>
        <dbReference type="Proteomes" id="UP001299546"/>
    </source>
</evidence>
<dbReference type="Proteomes" id="UP001299546">
    <property type="component" value="Unassembled WGS sequence"/>
</dbReference>
<dbReference type="Pfam" id="PF07731">
    <property type="entry name" value="Cu-oxidase_2"/>
    <property type="match status" value="1"/>
</dbReference>
<evidence type="ECO:0000256" key="1">
    <source>
        <dbReference type="ARBA" id="ARBA00022723"/>
    </source>
</evidence>
<dbReference type="SUPFAM" id="SSF49503">
    <property type="entry name" value="Cupredoxins"/>
    <property type="match status" value="2"/>
</dbReference>
<keyword evidence="1" id="KW-0479">Metal-binding</keyword>
<dbReference type="EMBL" id="JAJCIS010000018">
    <property type="protein sequence ID" value="MCB7389072.1"/>
    <property type="molecule type" value="Genomic_DNA"/>
</dbReference>
<keyword evidence="2" id="KW-0560">Oxidoreductase</keyword>
<comment type="caution">
    <text evidence="6">The sequence shown here is derived from an EMBL/GenBank/DDBJ whole genome shotgun (WGS) entry which is preliminary data.</text>
</comment>
<dbReference type="RefSeq" id="WP_066737905.1">
    <property type="nucleotide sequence ID" value="NZ_JAJCIQ010000018.1"/>
</dbReference>
<dbReference type="PANTHER" id="PTHR11709">
    <property type="entry name" value="MULTI-COPPER OXIDASE"/>
    <property type="match status" value="1"/>
</dbReference>
<feature type="domain" description="Plastocyanin-like" evidence="5">
    <location>
        <begin position="36"/>
        <end position="142"/>
    </location>
</feature>
<dbReference type="InterPro" id="IPR045087">
    <property type="entry name" value="Cu-oxidase_fam"/>
</dbReference>
<evidence type="ECO:0000259" key="5">
    <source>
        <dbReference type="Pfam" id="PF07732"/>
    </source>
</evidence>
<evidence type="ECO:0000256" key="2">
    <source>
        <dbReference type="ARBA" id="ARBA00023002"/>
    </source>
</evidence>
<evidence type="ECO:0000259" key="4">
    <source>
        <dbReference type="Pfam" id="PF07731"/>
    </source>
</evidence>
<organism evidence="6 7">
    <name type="scientific">Bariatricus massiliensis</name>
    <dbReference type="NCBI Taxonomy" id="1745713"/>
    <lineage>
        <taxon>Bacteria</taxon>
        <taxon>Bacillati</taxon>
        <taxon>Bacillota</taxon>
        <taxon>Clostridia</taxon>
        <taxon>Lachnospirales</taxon>
        <taxon>Lachnospiraceae</taxon>
        <taxon>Bariatricus</taxon>
    </lineage>
</organism>
<dbReference type="InterPro" id="IPR008972">
    <property type="entry name" value="Cupredoxin"/>
</dbReference>
<keyword evidence="3" id="KW-0186">Copper</keyword>
<keyword evidence="7" id="KW-1185">Reference proteome</keyword>
<dbReference type="InterPro" id="IPR011707">
    <property type="entry name" value="Cu-oxidase-like_N"/>
</dbReference>
<reference evidence="6 7" key="1">
    <citation type="submission" date="2021-10" db="EMBL/GenBank/DDBJ databases">
        <title>Collection of gut derived symbiotic bacterial strains cultured from healthy donors.</title>
        <authorList>
            <person name="Lin H."/>
            <person name="Littmann E."/>
            <person name="Kohout C."/>
            <person name="Pamer E.G."/>
        </authorList>
    </citation>
    <scope>NUCLEOTIDE SEQUENCE [LARGE SCALE GENOMIC DNA]</scope>
    <source>
        <strain evidence="6 7">DFI.1.165</strain>
    </source>
</reference>
<sequence>MVITPGIADCKYTVYNGKKLFTLIAEELDWELVYGIRVRAWGYNGSTPGPTIHVFPGDEVIIRIINHLPVETSVHWHGLDIPNNMDGVPPIEPTPFIKPECYVDYCFKVTNPPGTYLYHSHVDVMTQDNAGLFGGLIVENPADQNRDSYKDYLCLLQEWAIRQLHWGELTPGLYPLNFMDPSFNFFTMNGTCYPKTLPLKVNFGDTVRVRFGNIQMHHHPIHLHGHEFKLVGADGFPIKESAQIYKNTILVASGETWDIEFEADNPGIWPMHCHMPHHVTNNGAPPVGGMFTTVNYCDHTPSEYNYCSPSWPRRT</sequence>
<dbReference type="PANTHER" id="PTHR11709:SF394">
    <property type="entry name" value="FI03373P-RELATED"/>
    <property type="match status" value="1"/>
</dbReference>
<dbReference type="InterPro" id="IPR011706">
    <property type="entry name" value="Cu-oxidase_C"/>
</dbReference>
<feature type="domain" description="Plastocyanin-like" evidence="4">
    <location>
        <begin position="185"/>
        <end position="281"/>
    </location>
</feature>
<name>A0ABS8DM30_9FIRM</name>
<gene>
    <name evidence="6" type="ORF">LIZ65_17450</name>
</gene>
<proteinExistence type="predicted"/>
<dbReference type="CDD" id="cd04202">
    <property type="entry name" value="CuRO_D2_2dMcoN_like"/>
    <property type="match status" value="1"/>
</dbReference>
<dbReference type="Pfam" id="PF07732">
    <property type="entry name" value="Cu-oxidase_3"/>
    <property type="match status" value="1"/>
</dbReference>
<accession>A0ABS8DM30</accession>
<dbReference type="Gene3D" id="2.60.40.420">
    <property type="entry name" value="Cupredoxins - blue copper proteins"/>
    <property type="match status" value="2"/>
</dbReference>
<evidence type="ECO:0000256" key="3">
    <source>
        <dbReference type="ARBA" id="ARBA00023008"/>
    </source>
</evidence>
<protein>
    <submittedName>
        <fullName evidence="6">Multicopper oxidase domain-containing protein</fullName>
    </submittedName>
</protein>